<sequence length="248" mass="28623">MDTTTLSSWRHNQLSPLQLRRCSDRFLRRPAQLRVARAFQRSDFDGFARRVSSGEAWKDAWQTANDKFEYFVYEARKTAERIDREYKVSVKVNEAVRAARDKAREIDREYELRLKWRGFTLDFSRNWPRYRRELSDAAGSPLGRSMVTVFFLWFALSGWLFRFLIFGVWVLPFAGPLLIGGLASNLMIKGECPACKQQFVGARTQVVRCAGCGNIVWQPTGDPFPRNSNGSSSSKAKQNVIDVEFEEL</sequence>
<reference evidence="2" key="1">
    <citation type="submission" date="2021-01" db="UniProtKB">
        <authorList>
            <consortium name="EnsemblPlants"/>
        </authorList>
    </citation>
    <scope>IDENTIFICATION</scope>
</reference>
<keyword evidence="1" id="KW-0812">Transmembrane</keyword>
<accession>A0A7N0VBI9</accession>
<dbReference type="AlphaFoldDB" id="A0A7N0VBI9"/>
<proteinExistence type="predicted"/>
<dbReference type="Gramene" id="Kaladp0493s0006.1.v1.1">
    <property type="protein sequence ID" value="Kaladp0493s0006.1.v1.1"/>
    <property type="gene ID" value="Kaladp0493s0006.v1.1"/>
</dbReference>
<dbReference type="GO" id="GO:0009507">
    <property type="term" value="C:chloroplast"/>
    <property type="evidence" value="ECO:0007669"/>
    <property type="project" value="TreeGrafter"/>
</dbReference>
<feature type="transmembrane region" description="Helical" evidence="1">
    <location>
        <begin position="159"/>
        <end position="179"/>
    </location>
</feature>
<dbReference type="PANTHER" id="PTHR36356:SF1">
    <property type="entry name" value="EXPRESSED PROTEIN"/>
    <property type="match status" value="1"/>
</dbReference>
<dbReference type="PANTHER" id="PTHR36356">
    <property type="entry name" value="EXPRESSED PROTEIN"/>
    <property type="match status" value="1"/>
</dbReference>
<name>A0A7N0VBI9_KALFE</name>
<keyword evidence="3" id="KW-1185">Reference proteome</keyword>
<dbReference type="Proteomes" id="UP000594263">
    <property type="component" value="Unplaced"/>
</dbReference>
<dbReference type="EnsemblPlants" id="Kaladp0493s0006.1.v1.1">
    <property type="protein sequence ID" value="Kaladp0493s0006.1.v1.1"/>
    <property type="gene ID" value="Kaladp0493s0006.v1.1"/>
</dbReference>
<keyword evidence="1" id="KW-0472">Membrane</keyword>
<organism evidence="2 3">
    <name type="scientific">Kalanchoe fedtschenkoi</name>
    <name type="common">Lavender scallops</name>
    <name type="synonym">South American air plant</name>
    <dbReference type="NCBI Taxonomy" id="63787"/>
    <lineage>
        <taxon>Eukaryota</taxon>
        <taxon>Viridiplantae</taxon>
        <taxon>Streptophyta</taxon>
        <taxon>Embryophyta</taxon>
        <taxon>Tracheophyta</taxon>
        <taxon>Spermatophyta</taxon>
        <taxon>Magnoliopsida</taxon>
        <taxon>eudicotyledons</taxon>
        <taxon>Gunneridae</taxon>
        <taxon>Pentapetalae</taxon>
        <taxon>Saxifragales</taxon>
        <taxon>Crassulaceae</taxon>
        <taxon>Kalanchoe</taxon>
    </lineage>
</organism>
<evidence type="ECO:0000313" key="3">
    <source>
        <dbReference type="Proteomes" id="UP000594263"/>
    </source>
</evidence>
<keyword evidence="1" id="KW-1133">Transmembrane helix</keyword>
<evidence type="ECO:0000256" key="1">
    <source>
        <dbReference type="SAM" id="Phobius"/>
    </source>
</evidence>
<dbReference type="OMA" id="LEIGIRW"/>
<protein>
    <submittedName>
        <fullName evidence="2">Uncharacterized protein</fullName>
    </submittedName>
</protein>
<evidence type="ECO:0000313" key="2">
    <source>
        <dbReference type="EnsemblPlants" id="Kaladp0493s0006.1.v1.1"/>
    </source>
</evidence>